<keyword evidence="12" id="KW-0472">Membrane</keyword>
<dbReference type="PANTHER" id="PTHR12613">
    <property type="entry name" value="ERO1-RELATED"/>
    <property type="match status" value="1"/>
</dbReference>
<evidence type="ECO:0000256" key="16">
    <source>
        <dbReference type="SAM" id="SignalP"/>
    </source>
</evidence>
<evidence type="ECO:0000256" key="11">
    <source>
        <dbReference type="ARBA" id="ARBA00023002"/>
    </source>
</evidence>
<evidence type="ECO:0000256" key="3">
    <source>
        <dbReference type="ARBA" id="ARBA00008277"/>
    </source>
</evidence>
<proteinExistence type="inferred from homology"/>
<evidence type="ECO:0000256" key="12">
    <source>
        <dbReference type="ARBA" id="ARBA00023136"/>
    </source>
</evidence>
<evidence type="ECO:0000256" key="9">
    <source>
        <dbReference type="ARBA" id="ARBA00022827"/>
    </source>
</evidence>
<dbReference type="SUPFAM" id="SSF110019">
    <property type="entry name" value="ERO1-like"/>
    <property type="match status" value="1"/>
</dbReference>
<dbReference type="InterPro" id="IPR007266">
    <property type="entry name" value="Ero1"/>
</dbReference>
<keyword evidence="11" id="KW-0560">Oxidoreductase</keyword>
<keyword evidence="14" id="KW-0325">Glycoprotein</keyword>
<comment type="subcellular location">
    <subcellularLocation>
        <location evidence="2">Endoplasmic reticulum membrane</location>
        <topology evidence="2">Peripheral membrane protein</topology>
        <orientation evidence="2">Lumenal side</orientation>
    </subcellularLocation>
</comment>
<keyword evidence="13" id="KW-1015">Disulfide bond</keyword>
<dbReference type="Proteomes" id="UP000297245">
    <property type="component" value="Unassembled WGS sequence"/>
</dbReference>
<evidence type="ECO:0000256" key="5">
    <source>
        <dbReference type="ARBA" id="ARBA00022448"/>
    </source>
</evidence>
<dbReference type="GO" id="GO:0071949">
    <property type="term" value="F:FAD binding"/>
    <property type="evidence" value="ECO:0007669"/>
    <property type="project" value="InterPro"/>
</dbReference>
<evidence type="ECO:0000256" key="14">
    <source>
        <dbReference type="ARBA" id="ARBA00023180"/>
    </source>
</evidence>
<dbReference type="GO" id="GO:0016972">
    <property type="term" value="F:thiol oxidase activity"/>
    <property type="evidence" value="ECO:0007669"/>
    <property type="project" value="InterPro"/>
</dbReference>
<evidence type="ECO:0000256" key="6">
    <source>
        <dbReference type="ARBA" id="ARBA00022630"/>
    </source>
</evidence>
<organism evidence="17 18">
    <name type="scientific">Dendrothele bispora (strain CBS 962.96)</name>
    <dbReference type="NCBI Taxonomy" id="1314807"/>
    <lineage>
        <taxon>Eukaryota</taxon>
        <taxon>Fungi</taxon>
        <taxon>Dikarya</taxon>
        <taxon>Basidiomycota</taxon>
        <taxon>Agaricomycotina</taxon>
        <taxon>Agaricomycetes</taxon>
        <taxon>Agaricomycetidae</taxon>
        <taxon>Agaricales</taxon>
        <taxon>Agaricales incertae sedis</taxon>
        <taxon>Dendrothele</taxon>
    </lineage>
</organism>
<accession>A0A4S8MEM9</accession>
<comment type="similarity">
    <text evidence="3">Belongs to the EROs family.</text>
</comment>
<dbReference type="GO" id="GO:0034975">
    <property type="term" value="P:protein folding in endoplasmic reticulum"/>
    <property type="evidence" value="ECO:0007669"/>
    <property type="project" value="InterPro"/>
</dbReference>
<evidence type="ECO:0000256" key="8">
    <source>
        <dbReference type="ARBA" id="ARBA00022824"/>
    </source>
</evidence>
<dbReference type="OrthoDB" id="269384at2759"/>
<evidence type="ECO:0000256" key="1">
    <source>
        <dbReference type="ARBA" id="ARBA00001974"/>
    </source>
</evidence>
<keyword evidence="8" id="KW-0256">Endoplasmic reticulum</keyword>
<evidence type="ECO:0000313" key="17">
    <source>
        <dbReference type="EMBL" id="THV01040.1"/>
    </source>
</evidence>
<keyword evidence="6" id="KW-0285">Flavoprotein</keyword>
<dbReference type="AlphaFoldDB" id="A0A4S8MEM9"/>
<gene>
    <name evidence="17" type="ORF">K435DRAFT_837001</name>
</gene>
<dbReference type="GO" id="GO:0005789">
    <property type="term" value="C:endoplasmic reticulum membrane"/>
    <property type="evidence" value="ECO:0007669"/>
    <property type="project" value="UniProtKB-SubCell"/>
</dbReference>
<keyword evidence="15" id="KW-0676">Redox-active center</keyword>
<dbReference type="EMBL" id="ML179095">
    <property type="protein sequence ID" value="THV01040.1"/>
    <property type="molecule type" value="Genomic_DNA"/>
</dbReference>
<sequence>MIYSNHLPQRILRITPLLLPILTLQTNAASSLESSTLLQPNTLLSQDSVVGGLAPAQNILGQSSSSKLGLNQEWIDISECQNVKPTGPIDTTLCDYETVDELNDELYENLREISKAPFFRYLQMDLYRGCPFWEDEETCTASTCSIETIDESEIPEQWRTKTLSSIDPLPADYRQLAKGCYFKDSDYCISEDPTSITGEYYDLSFIPERYTGYSGAGAHQIWRSIYEDNCMTASPSEGSLIEEQCLEAKVYRRIVSGLHASISTHICLDYLNQTTGEWAPNLQCYVHRVASHPERLENIYFNVVLLLRAVARLAPHLSVYEYRISTEDVADTKAIDRVISLAHKAGRFDETVMFNGRDAHALKEEFKYHFRNVTRIMDCIDCDKCRLWGKVQTTGVATALKVLFELDDDALSLTPNSALFQRSEIVALFNTLYRFSESLHAVQQFRQMWTEETNTFTRFEDLSDVLRGDRELNQNFLDKVVNKTCEKVGSIYQFCKDGTAGCVLMASKLWSKGLECLDSLARVSPVPSTHSDSEL</sequence>
<dbReference type="Pfam" id="PF04137">
    <property type="entry name" value="ERO1"/>
    <property type="match status" value="1"/>
</dbReference>
<keyword evidence="18" id="KW-1185">Reference proteome</keyword>
<dbReference type="GO" id="GO:0015035">
    <property type="term" value="F:protein-disulfide reductase activity"/>
    <property type="evidence" value="ECO:0007669"/>
    <property type="project" value="InterPro"/>
</dbReference>
<name>A0A4S8MEM9_DENBC</name>
<keyword evidence="7 16" id="KW-0732">Signal</keyword>
<evidence type="ECO:0000256" key="2">
    <source>
        <dbReference type="ARBA" id="ARBA00004367"/>
    </source>
</evidence>
<feature type="chain" id="PRO_5020965698" evidence="16">
    <location>
        <begin position="29"/>
        <end position="535"/>
    </location>
</feature>
<evidence type="ECO:0000256" key="10">
    <source>
        <dbReference type="ARBA" id="ARBA00022982"/>
    </source>
</evidence>
<keyword evidence="10" id="KW-0249">Electron transport</keyword>
<protein>
    <submittedName>
        <fullName evidence="17">Endoplasmic oxidoreductin</fullName>
    </submittedName>
</protein>
<evidence type="ECO:0000256" key="13">
    <source>
        <dbReference type="ARBA" id="ARBA00023157"/>
    </source>
</evidence>
<evidence type="ECO:0000256" key="7">
    <source>
        <dbReference type="ARBA" id="ARBA00022729"/>
    </source>
</evidence>
<dbReference type="PANTHER" id="PTHR12613:SF0">
    <property type="entry name" value="ERO1-LIKE PROTEIN"/>
    <property type="match status" value="1"/>
</dbReference>
<keyword evidence="9" id="KW-0274">FAD</keyword>
<dbReference type="InterPro" id="IPR037192">
    <property type="entry name" value="ERO1-like_sf"/>
</dbReference>
<keyword evidence="5" id="KW-0813">Transport</keyword>
<comment type="cofactor">
    <cofactor evidence="1">
        <name>FAD</name>
        <dbReference type="ChEBI" id="CHEBI:57692"/>
    </cofactor>
</comment>
<evidence type="ECO:0000256" key="4">
    <source>
        <dbReference type="ARBA" id="ARBA00011802"/>
    </source>
</evidence>
<comment type="subunit">
    <text evidence="4">May function both as a monomer and a homodimer.</text>
</comment>
<reference evidence="17 18" key="1">
    <citation type="journal article" date="2019" name="Nat. Ecol. Evol.">
        <title>Megaphylogeny resolves global patterns of mushroom evolution.</title>
        <authorList>
            <person name="Varga T."/>
            <person name="Krizsan K."/>
            <person name="Foldi C."/>
            <person name="Dima B."/>
            <person name="Sanchez-Garcia M."/>
            <person name="Sanchez-Ramirez S."/>
            <person name="Szollosi G.J."/>
            <person name="Szarkandi J.G."/>
            <person name="Papp V."/>
            <person name="Albert L."/>
            <person name="Andreopoulos W."/>
            <person name="Angelini C."/>
            <person name="Antonin V."/>
            <person name="Barry K.W."/>
            <person name="Bougher N.L."/>
            <person name="Buchanan P."/>
            <person name="Buyck B."/>
            <person name="Bense V."/>
            <person name="Catcheside P."/>
            <person name="Chovatia M."/>
            <person name="Cooper J."/>
            <person name="Damon W."/>
            <person name="Desjardin D."/>
            <person name="Finy P."/>
            <person name="Geml J."/>
            <person name="Haridas S."/>
            <person name="Hughes K."/>
            <person name="Justo A."/>
            <person name="Karasinski D."/>
            <person name="Kautmanova I."/>
            <person name="Kiss B."/>
            <person name="Kocsube S."/>
            <person name="Kotiranta H."/>
            <person name="LaButti K.M."/>
            <person name="Lechner B.E."/>
            <person name="Liimatainen K."/>
            <person name="Lipzen A."/>
            <person name="Lukacs Z."/>
            <person name="Mihaltcheva S."/>
            <person name="Morgado L.N."/>
            <person name="Niskanen T."/>
            <person name="Noordeloos M.E."/>
            <person name="Ohm R.A."/>
            <person name="Ortiz-Santana B."/>
            <person name="Ovrebo C."/>
            <person name="Racz N."/>
            <person name="Riley R."/>
            <person name="Savchenko A."/>
            <person name="Shiryaev A."/>
            <person name="Soop K."/>
            <person name="Spirin V."/>
            <person name="Szebenyi C."/>
            <person name="Tomsovsky M."/>
            <person name="Tulloss R.E."/>
            <person name="Uehling J."/>
            <person name="Grigoriev I.V."/>
            <person name="Vagvolgyi C."/>
            <person name="Papp T."/>
            <person name="Martin F.M."/>
            <person name="Miettinen O."/>
            <person name="Hibbett D.S."/>
            <person name="Nagy L.G."/>
        </authorList>
    </citation>
    <scope>NUCLEOTIDE SEQUENCE [LARGE SCALE GENOMIC DNA]</scope>
    <source>
        <strain evidence="17 18">CBS 962.96</strain>
    </source>
</reference>
<feature type="signal peptide" evidence="16">
    <location>
        <begin position="1"/>
        <end position="28"/>
    </location>
</feature>
<evidence type="ECO:0000256" key="15">
    <source>
        <dbReference type="ARBA" id="ARBA00023284"/>
    </source>
</evidence>
<evidence type="ECO:0000313" key="18">
    <source>
        <dbReference type="Proteomes" id="UP000297245"/>
    </source>
</evidence>